<proteinExistence type="predicted"/>
<dbReference type="AlphaFoldDB" id="A0AAD5MT35"/>
<dbReference type="EMBL" id="JAHQIW010002002">
    <property type="protein sequence ID" value="KAJ1354247.1"/>
    <property type="molecule type" value="Genomic_DNA"/>
</dbReference>
<evidence type="ECO:0000313" key="1">
    <source>
        <dbReference type="EMBL" id="KAJ1354247.1"/>
    </source>
</evidence>
<gene>
    <name evidence="1" type="ORF">KIN20_011121</name>
</gene>
<keyword evidence="2" id="KW-1185">Reference proteome</keyword>
<comment type="caution">
    <text evidence="1">The sequence shown here is derived from an EMBL/GenBank/DDBJ whole genome shotgun (WGS) entry which is preliminary data.</text>
</comment>
<protein>
    <submittedName>
        <fullName evidence="1">Uncharacterized protein</fullName>
    </submittedName>
</protein>
<evidence type="ECO:0000313" key="2">
    <source>
        <dbReference type="Proteomes" id="UP001196413"/>
    </source>
</evidence>
<reference evidence="1" key="1">
    <citation type="submission" date="2021-06" db="EMBL/GenBank/DDBJ databases">
        <title>Parelaphostrongylus tenuis whole genome reference sequence.</title>
        <authorList>
            <person name="Garwood T.J."/>
            <person name="Larsen P.A."/>
            <person name="Fountain-Jones N.M."/>
            <person name="Garbe J.R."/>
            <person name="Macchietto M.G."/>
            <person name="Kania S.A."/>
            <person name="Gerhold R.W."/>
            <person name="Richards J.E."/>
            <person name="Wolf T.M."/>
        </authorList>
    </citation>
    <scope>NUCLEOTIDE SEQUENCE</scope>
    <source>
        <strain evidence="1">MNPRO001-30</strain>
        <tissue evidence="1">Meninges</tissue>
    </source>
</reference>
<accession>A0AAD5MT35</accession>
<organism evidence="1 2">
    <name type="scientific">Parelaphostrongylus tenuis</name>
    <name type="common">Meningeal worm</name>
    <dbReference type="NCBI Taxonomy" id="148309"/>
    <lineage>
        <taxon>Eukaryota</taxon>
        <taxon>Metazoa</taxon>
        <taxon>Ecdysozoa</taxon>
        <taxon>Nematoda</taxon>
        <taxon>Chromadorea</taxon>
        <taxon>Rhabditida</taxon>
        <taxon>Rhabditina</taxon>
        <taxon>Rhabditomorpha</taxon>
        <taxon>Strongyloidea</taxon>
        <taxon>Metastrongylidae</taxon>
        <taxon>Parelaphostrongylus</taxon>
    </lineage>
</organism>
<dbReference type="Proteomes" id="UP001196413">
    <property type="component" value="Unassembled WGS sequence"/>
</dbReference>
<name>A0AAD5MT35_PARTN</name>
<sequence>MTRCTYIARSLAHESTVEDLLNHERMIRSRSQYSKRLSATVEQEGASGQESIEN</sequence>